<organism evidence="1 2">
    <name type="scientific">Oceanospirillum multiglobuliferum</name>
    <dbReference type="NCBI Taxonomy" id="64969"/>
    <lineage>
        <taxon>Bacteria</taxon>
        <taxon>Pseudomonadati</taxon>
        <taxon>Pseudomonadota</taxon>
        <taxon>Gammaproteobacteria</taxon>
        <taxon>Oceanospirillales</taxon>
        <taxon>Oceanospirillaceae</taxon>
        <taxon>Oceanospirillum</taxon>
    </lineage>
</organism>
<dbReference type="PROSITE" id="PS51257">
    <property type="entry name" value="PROKAR_LIPOPROTEIN"/>
    <property type="match status" value="1"/>
</dbReference>
<accession>A0A1T4NJ96</accession>
<dbReference type="Proteomes" id="UP000191418">
    <property type="component" value="Unassembled WGS sequence"/>
</dbReference>
<dbReference type="AlphaFoldDB" id="A0A1T4NJ96"/>
<gene>
    <name evidence="1" type="ORF">BTE48_07825</name>
</gene>
<name>A0A1T4NJ96_9GAMM</name>
<sequence>MLNKAVIFFLVTTALMGCTSEEERNKKENARYEACMERYTERCKKACSIDPVLMYCGSKGVNNIIGSGCKTEIEKTPFYDREAKCISSACNFGLELIRACRKESQL</sequence>
<dbReference type="EMBL" id="MTSM01000007">
    <property type="protein sequence ID" value="OPX55784.1"/>
    <property type="molecule type" value="Genomic_DNA"/>
</dbReference>
<evidence type="ECO:0008006" key="3">
    <source>
        <dbReference type="Google" id="ProtNLM"/>
    </source>
</evidence>
<dbReference type="RefSeq" id="WP_078744756.1">
    <property type="nucleotide sequence ID" value="NZ_FUXG01000006.1"/>
</dbReference>
<reference evidence="1 2" key="1">
    <citation type="submission" date="2017-01" db="EMBL/GenBank/DDBJ databases">
        <title>Genome Sequencing of a Marine Spirillum, Oceanospirillum multiglobuliferum ATCC 33336, from Japan.</title>
        <authorList>
            <person name="Carney J.G."/>
            <person name="Trachtenberg A.M."/>
            <person name="Rheaume B.A."/>
            <person name="Linnane J.D."/>
            <person name="Pitts N.L."/>
            <person name="Mykles D.L."/>
            <person name="Maclea K.S."/>
        </authorList>
    </citation>
    <scope>NUCLEOTIDE SEQUENCE [LARGE SCALE GENOMIC DNA]</scope>
    <source>
        <strain evidence="1 2">ATCC 33336</strain>
    </source>
</reference>
<evidence type="ECO:0000313" key="2">
    <source>
        <dbReference type="Proteomes" id="UP000191418"/>
    </source>
</evidence>
<protein>
    <recommendedName>
        <fullName evidence="3">Lipoprotein</fullName>
    </recommendedName>
</protein>
<evidence type="ECO:0000313" key="1">
    <source>
        <dbReference type="EMBL" id="OPX55784.1"/>
    </source>
</evidence>
<keyword evidence="2" id="KW-1185">Reference proteome</keyword>
<comment type="caution">
    <text evidence="1">The sequence shown here is derived from an EMBL/GenBank/DDBJ whole genome shotgun (WGS) entry which is preliminary data.</text>
</comment>
<proteinExistence type="predicted"/>